<reference evidence="2 3" key="1">
    <citation type="submission" date="2020-04" db="EMBL/GenBank/DDBJ databases">
        <title>Perkinsus olseni comparative genomics.</title>
        <authorList>
            <person name="Bogema D.R."/>
        </authorList>
    </citation>
    <scope>NUCLEOTIDE SEQUENCE [LARGE SCALE GENOMIC DNA]</scope>
    <source>
        <strain evidence="2">ATCC PRA-205</strain>
    </source>
</reference>
<comment type="caution">
    <text evidence="2">The sequence shown here is derived from an EMBL/GenBank/DDBJ whole genome shotgun (WGS) entry which is preliminary data.</text>
</comment>
<dbReference type="EMBL" id="JABANM010028178">
    <property type="protein sequence ID" value="KAF4710128.1"/>
    <property type="molecule type" value="Genomic_DNA"/>
</dbReference>
<gene>
    <name evidence="2" type="ORF">FOZ62_002155</name>
</gene>
<evidence type="ECO:0008006" key="4">
    <source>
        <dbReference type="Google" id="ProtNLM"/>
    </source>
</evidence>
<dbReference type="Proteomes" id="UP000574390">
    <property type="component" value="Unassembled WGS sequence"/>
</dbReference>
<dbReference type="Gene3D" id="2.40.70.10">
    <property type="entry name" value="Acid Proteases"/>
    <property type="match status" value="1"/>
</dbReference>
<organism evidence="2 3">
    <name type="scientific">Perkinsus olseni</name>
    <name type="common">Perkinsus atlanticus</name>
    <dbReference type="NCBI Taxonomy" id="32597"/>
    <lineage>
        <taxon>Eukaryota</taxon>
        <taxon>Sar</taxon>
        <taxon>Alveolata</taxon>
        <taxon>Perkinsozoa</taxon>
        <taxon>Perkinsea</taxon>
        <taxon>Perkinsida</taxon>
        <taxon>Perkinsidae</taxon>
        <taxon>Perkinsus</taxon>
    </lineage>
</organism>
<evidence type="ECO:0000313" key="3">
    <source>
        <dbReference type="Proteomes" id="UP000574390"/>
    </source>
</evidence>
<feature type="chain" id="PRO_5029846749" description="Peptidase A1 domain-containing protein" evidence="1">
    <location>
        <begin position="23"/>
        <end position="228"/>
    </location>
</feature>
<dbReference type="AlphaFoldDB" id="A0A7J6QPB2"/>
<sequence>MPSHIIRILAEIVVAYISCAKAEPISLPIADLYVPLTLDGQPLNFGVDSGSARSFAIYGPSYEALMGEGSCGRTRSGCYFCPTDKPCDGILSRKRWKTTFGDGDRFEYVEHNVTLMIANKTVHGFKLGLALNYSNVHGTKVGVFGLLGLSFARNDIPETFLEQLQKQQVISNLTYSIRADGQGPFLNGKLVLDDRSTFGSSPLPLSWQARLYKALVVPCQLQSRNPDL</sequence>
<proteinExistence type="predicted"/>
<accession>A0A7J6QPB2</accession>
<dbReference type="InterPro" id="IPR021109">
    <property type="entry name" value="Peptidase_aspartic_dom_sf"/>
</dbReference>
<evidence type="ECO:0000313" key="2">
    <source>
        <dbReference type="EMBL" id="KAF4710128.1"/>
    </source>
</evidence>
<dbReference type="SUPFAM" id="SSF50630">
    <property type="entry name" value="Acid proteases"/>
    <property type="match status" value="1"/>
</dbReference>
<name>A0A7J6QPB2_PEROL</name>
<feature type="signal peptide" evidence="1">
    <location>
        <begin position="1"/>
        <end position="22"/>
    </location>
</feature>
<keyword evidence="1" id="KW-0732">Signal</keyword>
<evidence type="ECO:0000256" key="1">
    <source>
        <dbReference type="SAM" id="SignalP"/>
    </source>
</evidence>
<protein>
    <recommendedName>
        <fullName evidence="4">Peptidase A1 domain-containing protein</fullName>
    </recommendedName>
</protein>